<evidence type="ECO:0000313" key="2">
    <source>
        <dbReference type="Proteomes" id="UP001344447"/>
    </source>
</evidence>
<organism evidence="1 2">
    <name type="scientific">Dictyostelium firmibasis</name>
    <dbReference type="NCBI Taxonomy" id="79012"/>
    <lineage>
        <taxon>Eukaryota</taxon>
        <taxon>Amoebozoa</taxon>
        <taxon>Evosea</taxon>
        <taxon>Eumycetozoa</taxon>
        <taxon>Dictyostelia</taxon>
        <taxon>Dictyosteliales</taxon>
        <taxon>Dictyosteliaceae</taxon>
        <taxon>Dictyostelium</taxon>
    </lineage>
</organism>
<dbReference type="EMBL" id="JAVFKY010000005">
    <property type="protein sequence ID" value="KAK5576721.1"/>
    <property type="molecule type" value="Genomic_DNA"/>
</dbReference>
<dbReference type="AlphaFoldDB" id="A0AAN7YPE7"/>
<comment type="caution">
    <text evidence="1">The sequence shown here is derived from an EMBL/GenBank/DDBJ whole genome shotgun (WGS) entry which is preliminary data.</text>
</comment>
<name>A0AAN7YPE7_9MYCE</name>
<keyword evidence="2" id="KW-1185">Reference proteome</keyword>
<sequence length="66" mass="7809">MVRALASLEYIKLLKDYKLSAAKDPEIFCDKNSYYSKMKKIKKRIAIKYCILRKSLPNNVMVDFFI</sequence>
<gene>
    <name evidence="1" type="ORF">RB653_007865</name>
</gene>
<dbReference type="Proteomes" id="UP001344447">
    <property type="component" value="Unassembled WGS sequence"/>
</dbReference>
<proteinExistence type="predicted"/>
<reference evidence="1 2" key="1">
    <citation type="submission" date="2023-11" db="EMBL/GenBank/DDBJ databases">
        <title>Dfirmibasis_genome.</title>
        <authorList>
            <person name="Edelbroek B."/>
            <person name="Kjellin J."/>
            <person name="Jerlstrom-Hultqvist J."/>
            <person name="Soderbom F."/>
        </authorList>
    </citation>
    <scope>NUCLEOTIDE SEQUENCE [LARGE SCALE GENOMIC DNA]</scope>
    <source>
        <strain evidence="1 2">TNS-C-14</strain>
    </source>
</reference>
<accession>A0AAN7YPE7</accession>
<evidence type="ECO:0000313" key="1">
    <source>
        <dbReference type="EMBL" id="KAK5576721.1"/>
    </source>
</evidence>
<protein>
    <submittedName>
        <fullName evidence="1">Uncharacterized protein</fullName>
    </submittedName>
</protein>